<evidence type="ECO:0000313" key="3">
    <source>
        <dbReference type="EMBL" id="MDQ0447862.1"/>
    </source>
</evidence>
<evidence type="ECO:0000256" key="1">
    <source>
        <dbReference type="SAM" id="MobiDB-lite"/>
    </source>
</evidence>
<evidence type="ECO:0000259" key="2">
    <source>
        <dbReference type="Pfam" id="PF18557"/>
    </source>
</evidence>
<dbReference type="Pfam" id="PF18557">
    <property type="entry name" value="NepR"/>
    <property type="match status" value="1"/>
</dbReference>
<evidence type="ECO:0000313" key="4">
    <source>
        <dbReference type="Proteomes" id="UP001231124"/>
    </source>
</evidence>
<sequence>MSKTQAERPSFGTDLPPAGGSAEGVPPLSRAVRRHLGQNLRGHYADSLSAPVSERLEALIAQLDKPGR</sequence>
<proteinExistence type="predicted"/>
<dbReference type="EMBL" id="JAUSVP010000006">
    <property type="protein sequence ID" value="MDQ0447862.1"/>
    <property type="molecule type" value="Genomic_DNA"/>
</dbReference>
<reference evidence="3 4" key="1">
    <citation type="submission" date="2023-07" db="EMBL/GenBank/DDBJ databases">
        <title>Genomic Encyclopedia of Type Strains, Phase IV (KMG-IV): sequencing the most valuable type-strain genomes for metagenomic binning, comparative biology and taxonomic classification.</title>
        <authorList>
            <person name="Goeker M."/>
        </authorList>
    </citation>
    <scope>NUCLEOTIDE SEQUENCE [LARGE SCALE GENOMIC DNA]</scope>
    <source>
        <strain evidence="3 4">DSM 19013</strain>
    </source>
</reference>
<name>A0ABU0HZT1_9HYPH</name>
<comment type="caution">
    <text evidence="3">The sequence shown here is derived from an EMBL/GenBank/DDBJ whole genome shotgun (WGS) entry which is preliminary data.</text>
</comment>
<keyword evidence="4" id="KW-1185">Reference proteome</keyword>
<feature type="region of interest" description="Disordered" evidence="1">
    <location>
        <begin position="1"/>
        <end position="28"/>
    </location>
</feature>
<accession>A0ABU0HZT1</accession>
<dbReference type="Proteomes" id="UP001231124">
    <property type="component" value="Unassembled WGS sequence"/>
</dbReference>
<dbReference type="InterPro" id="IPR041649">
    <property type="entry name" value="NepR"/>
</dbReference>
<feature type="domain" description="Anti-sigma factor NepR" evidence="2">
    <location>
        <begin position="33"/>
        <end position="65"/>
    </location>
</feature>
<gene>
    <name evidence="3" type="ORF">QO012_002367</name>
</gene>
<organism evidence="3 4">
    <name type="scientific">Methylobacterium aerolatum</name>
    <dbReference type="NCBI Taxonomy" id="418708"/>
    <lineage>
        <taxon>Bacteria</taxon>
        <taxon>Pseudomonadati</taxon>
        <taxon>Pseudomonadota</taxon>
        <taxon>Alphaproteobacteria</taxon>
        <taxon>Hyphomicrobiales</taxon>
        <taxon>Methylobacteriaceae</taxon>
        <taxon>Methylobacterium</taxon>
    </lineage>
</organism>
<dbReference type="RefSeq" id="WP_238202270.1">
    <property type="nucleotide sequence ID" value="NZ_BPQE01000009.1"/>
</dbReference>
<protein>
    <recommendedName>
        <fullName evidence="2">Anti-sigma factor NepR domain-containing protein</fullName>
    </recommendedName>
</protein>